<evidence type="ECO:0000313" key="1">
    <source>
        <dbReference type="EMBL" id="RNB67292.1"/>
    </source>
</evidence>
<dbReference type="AlphaFoldDB" id="A0A3M8BV48"/>
<reference evidence="1 2" key="1">
    <citation type="submission" date="2018-10" db="EMBL/GenBank/DDBJ databases">
        <title>Phylogenomics of Brevibacillus.</title>
        <authorList>
            <person name="Dunlap C."/>
        </authorList>
    </citation>
    <scope>NUCLEOTIDE SEQUENCE [LARGE SCALE GENOMIC DNA]</scope>
    <source>
        <strain evidence="1 2">JCM 12215</strain>
    </source>
</reference>
<evidence type="ECO:0000313" key="2">
    <source>
        <dbReference type="Proteomes" id="UP000282028"/>
    </source>
</evidence>
<name>A0A3M8BV48_9BACL</name>
<sequence>MEIQRHERLLEVLKEQFAQQEAAFFFTQWDTENEDEEVSQFRGTLTELKLTDNEFDEKDLLLILTAEDGEIVEILMEIPSEEVDLAVWEEGRLSIFGTEAELVLEK</sequence>
<gene>
    <name evidence="1" type="ORF">EDM52_22675</name>
</gene>
<comment type="caution">
    <text evidence="1">The sequence shown here is derived from an EMBL/GenBank/DDBJ whole genome shotgun (WGS) entry which is preliminary data.</text>
</comment>
<dbReference type="OrthoDB" id="2472460at2"/>
<dbReference type="Proteomes" id="UP000282028">
    <property type="component" value="Unassembled WGS sequence"/>
</dbReference>
<dbReference type="EMBL" id="RHHR01000053">
    <property type="protein sequence ID" value="RNB67292.1"/>
    <property type="molecule type" value="Genomic_DNA"/>
</dbReference>
<keyword evidence="2" id="KW-1185">Reference proteome</keyword>
<accession>A0A3M8BV48</accession>
<protein>
    <submittedName>
        <fullName evidence="1">Uncharacterized protein</fullName>
    </submittedName>
</protein>
<organism evidence="1 2">
    <name type="scientific">Brevibacillus invocatus</name>
    <dbReference type="NCBI Taxonomy" id="173959"/>
    <lineage>
        <taxon>Bacteria</taxon>
        <taxon>Bacillati</taxon>
        <taxon>Bacillota</taxon>
        <taxon>Bacilli</taxon>
        <taxon>Bacillales</taxon>
        <taxon>Paenibacillaceae</taxon>
        <taxon>Brevibacillus</taxon>
    </lineage>
</organism>
<proteinExistence type="predicted"/>
<dbReference type="RefSeq" id="WP_122911183.1">
    <property type="nucleotide sequence ID" value="NZ_CBCSBE010000039.1"/>
</dbReference>